<evidence type="ECO:0000313" key="1">
    <source>
        <dbReference type="EMBL" id="MXQ81100.1"/>
    </source>
</evidence>
<dbReference type="Proteomes" id="UP000322234">
    <property type="component" value="Unassembled WGS sequence"/>
</dbReference>
<evidence type="ECO:0000313" key="2">
    <source>
        <dbReference type="Proteomes" id="UP000322234"/>
    </source>
</evidence>
<protein>
    <submittedName>
        <fullName evidence="1">Uncharacterized protein</fullName>
    </submittedName>
</protein>
<dbReference type="AlphaFoldDB" id="A0A6B0QVD5"/>
<dbReference type="EMBL" id="VBQZ03000006">
    <property type="protein sequence ID" value="MXQ81100.1"/>
    <property type="molecule type" value="Genomic_DNA"/>
</dbReference>
<name>A0A6B0QVD5_9CETA</name>
<keyword evidence="2" id="KW-1185">Reference proteome</keyword>
<comment type="caution">
    <text evidence="1">The sequence shown here is derived from an EMBL/GenBank/DDBJ whole genome shotgun (WGS) entry which is preliminary data.</text>
</comment>
<proteinExistence type="predicted"/>
<gene>
    <name evidence="1" type="ORF">E5288_WYG012895</name>
</gene>
<accession>A0A6B0QVD5</accession>
<reference evidence="1" key="1">
    <citation type="submission" date="2019-10" db="EMBL/GenBank/DDBJ databases">
        <title>The sequence and de novo assembly of the wild yak genome.</title>
        <authorList>
            <person name="Liu Y."/>
        </authorList>
    </citation>
    <scope>NUCLEOTIDE SEQUENCE [LARGE SCALE GENOMIC DNA]</scope>
    <source>
        <strain evidence="1">WY2019</strain>
    </source>
</reference>
<organism evidence="1 2">
    <name type="scientific">Bos mutus</name>
    <name type="common">wild yak</name>
    <dbReference type="NCBI Taxonomy" id="72004"/>
    <lineage>
        <taxon>Eukaryota</taxon>
        <taxon>Metazoa</taxon>
        <taxon>Chordata</taxon>
        <taxon>Craniata</taxon>
        <taxon>Vertebrata</taxon>
        <taxon>Euteleostomi</taxon>
        <taxon>Mammalia</taxon>
        <taxon>Eutheria</taxon>
        <taxon>Laurasiatheria</taxon>
        <taxon>Artiodactyla</taxon>
        <taxon>Ruminantia</taxon>
        <taxon>Pecora</taxon>
        <taxon>Bovidae</taxon>
        <taxon>Bovinae</taxon>
        <taxon>Bos</taxon>
    </lineage>
</organism>
<sequence>MRMIRSRVTHSDFWNKAKRGPSVIMKKQHHKKRGTLTHISRTKPIQWLHLGSHPPTLQFVTALEMFHILLMKKLHRAVENTGRRAHWQQKSIRLMIQLDGLKKSQLQAAAEHTSQGQALYSELHRSRCISLIKTQTTGAQVKADSAEHLPPASSLAEASVSLLLLPHLHPITSKSWKQR</sequence>